<gene>
    <name evidence="2" type="primary">ABC.FEV.S</name>
</gene>
<dbReference type="AlphaFoldDB" id="A0A075HCH2"/>
<evidence type="ECO:0000313" key="2">
    <source>
        <dbReference type="EMBL" id="AIF12162.1"/>
    </source>
</evidence>
<dbReference type="PROSITE" id="PS50983">
    <property type="entry name" value="FE_B12_PBP"/>
    <property type="match status" value="1"/>
</dbReference>
<proteinExistence type="predicted"/>
<dbReference type="EMBL" id="KF900938">
    <property type="protein sequence ID" value="AIF12162.1"/>
    <property type="molecule type" value="Genomic_DNA"/>
</dbReference>
<name>A0A075HCH2_9ARCH</name>
<dbReference type="GO" id="GO:0071281">
    <property type="term" value="P:cellular response to iron ion"/>
    <property type="evidence" value="ECO:0007669"/>
    <property type="project" value="TreeGrafter"/>
</dbReference>
<dbReference type="PANTHER" id="PTHR30535:SF34">
    <property type="entry name" value="MOLYBDATE-BINDING PROTEIN MOLA"/>
    <property type="match status" value="1"/>
</dbReference>
<dbReference type="InterPro" id="IPR050902">
    <property type="entry name" value="ABC_Transporter_SBP"/>
</dbReference>
<reference evidence="2" key="1">
    <citation type="journal article" date="2014" name="Genome Biol. Evol.">
        <title>Pangenome evidence for extensive interdomain horizontal transfer affecting lineage core and shell genes in uncultured planktonic thaumarchaeota and euryarchaeota.</title>
        <authorList>
            <person name="Deschamps P."/>
            <person name="Zivanovic Y."/>
            <person name="Moreira D."/>
            <person name="Rodriguez-Valera F."/>
            <person name="Lopez-Garcia P."/>
        </authorList>
    </citation>
    <scope>NUCLEOTIDE SEQUENCE</scope>
</reference>
<dbReference type="PANTHER" id="PTHR30535">
    <property type="entry name" value="VITAMIN B12-BINDING PROTEIN"/>
    <property type="match status" value="1"/>
</dbReference>
<dbReference type="InterPro" id="IPR002491">
    <property type="entry name" value="ABC_transptr_periplasmic_BD"/>
</dbReference>
<dbReference type="Pfam" id="PF01497">
    <property type="entry name" value="Peripla_BP_2"/>
    <property type="match status" value="1"/>
</dbReference>
<organism evidence="2">
    <name type="scientific">uncultured marine thaumarchaeote KM3_54_G03</name>
    <dbReference type="NCBI Taxonomy" id="1456192"/>
    <lineage>
        <taxon>Archaea</taxon>
        <taxon>Nitrososphaerota</taxon>
        <taxon>environmental samples</taxon>
    </lineage>
</organism>
<dbReference type="SUPFAM" id="SSF53807">
    <property type="entry name" value="Helical backbone' metal receptor"/>
    <property type="match status" value="1"/>
</dbReference>
<accession>A0A075HCH2</accession>
<sequence length="319" mass="35134">MRSLYRSNVVMCVYVPMGYAMAAEQDRQSNLKQGFTLCCAGLIFSVCTSIALEVDKPQRIVSTNICTDQLLIKLVDQKRIASLSHLASDPHSSWIATETSTLHLNRGTAEEVIALNPDLIITSTFSFRPTVAILEQLGYRVIQLPIAGSLDEISSNLRILANAVGEPDRGSILINEFRSEIEHHTFRGTGPRPLFVSYEVDGWTTGKNSLVADITRTAGFETIGDRLGFSGGRRVSLEELLALKPELIDLGHPWSDPPTLVSESLRHPALRALLTSTEVIDIPDPLWICGSTRTLEALSMLRDARDGIQPRQRSTHTDG</sequence>
<dbReference type="Gene3D" id="3.40.50.1980">
    <property type="entry name" value="Nitrogenase molybdenum iron protein domain"/>
    <property type="match status" value="2"/>
</dbReference>
<evidence type="ECO:0000259" key="1">
    <source>
        <dbReference type="PROSITE" id="PS50983"/>
    </source>
</evidence>
<protein>
    <submittedName>
        <fullName evidence="2">Periplasmic binding protein (ABC.FEV.S)</fullName>
    </submittedName>
</protein>
<feature type="domain" description="Fe/B12 periplasmic-binding" evidence="1">
    <location>
        <begin position="59"/>
        <end position="312"/>
    </location>
</feature>